<dbReference type="Gene3D" id="2.60.120.330">
    <property type="entry name" value="B-lactam Antibiotic, Isopenicillin N Synthase, Chain"/>
    <property type="match status" value="1"/>
</dbReference>
<dbReference type="RefSeq" id="WP_220380261.1">
    <property type="nucleotide sequence ID" value="NZ_CP080544.1"/>
</dbReference>
<sequence>MSILSANPRKTKSLRELGAVDVNALREAVSALPESVWDEENAAKPNKFEALDSTRHIVFRFVDSTKDWRASHDRPRWAEFKHLLEPVLAQATADYGYARGAFPRVMLARMKPGGVIQTHIDANPAAKWPHKIHIPLQTSPGAVFFVGETGHHLPLDHAVEVNNLGPHGVRNDSDTDRIHLIFEYYDLDQPEPSWLAPLLAVDADLRAKAASSGG</sequence>
<protein>
    <submittedName>
        <fullName evidence="2">Aspartyl/asparaginyl beta-hydroxylase domain-containing protein</fullName>
    </submittedName>
</protein>
<dbReference type="Proteomes" id="UP000824755">
    <property type="component" value="Chromosome"/>
</dbReference>
<keyword evidence="3" id="KW-1185">Reference proteome</keyword>
<proteinExistence type="predicted"/>
<dbReference type="InterPro" id="IPR007803">
    <property type="entry name" value="Asp/Arg/Pro-Hydrxlase"/>
</dbReference>
<dbReference type="Pfam" id="PF05118">
    <property type="entry name" value="Asp_Arg_Hydrox"/>
    <property type="match status" value="1"/>
</dbReference>
<gene>
    <name evidence="2" type="ORF">H8L67_02745</name>
</gene>
<accession>A0ABX8WRH7</accession>
<dbReference type="EMBL" id="CP080544">
    <property type="protein sequence ID" value="QYR53445.1"/>
    <property type="molecule type" value="Genomic_DNA"/>
</dbReference>
<dbReference type="InterPro" id="IPR027443">
    <property type="entry name" value="IPNS-like_sf"/>
</dbReference>
<dbReference type="SUPFAM" id="SSF51197">
    <property type="entry name" value="Clavaminate synthase-like"/>
    <property type="match status" value="1"/>
</dbReference>
<organism evidence="2 3">
    <name type="scientific">Lysobacter soyae</name>
    <dbReference type="NCBI Taxonomy" id="2764185"/>
    <lineage>
        <taxon>Bacteria</taxon>
        <taxon>Pseudomonadati</taxon>
        <taxon>Pseudomonadota</taxon>
        <taxon>Gammaproteobacteria</taxon>
        <taxon>Lysobacterales</taxon>
        <taxon>Lysobacteraceae</taxon>
        <taxon>Lysobacter</taxon>
    </lineage>
</organism>
<feature type="domain" description="Aspartyl/asparaginy/proline hydroxylase" evidence="1">
    <location>
        <begin position="100"/>
        <end position="184"/>
    </location>
</feature>
<evidence type="ECO:0000313" key="2">
    <source>
        <dbReference type="EMBL" id="QYR53445.1"/>
    </source>
</evidence>
<evidence type="ECO:0000259" key="1">
    <source>
        <dbReference type="Pfam" id="PF05118"/>
    </source>
</evidence>
<evidence type="ECO:0000313" key="3">
    <source>
        <dbReference type="Proteomes" id="UP000824755"/>
    </source>
</evidence>
<name>A0ABX8WRH7_9GAMM</name>
<reference evidence="2 3" key="1">
    <citation type="submission" date="2021-08" db="EMBL/GenBank/DDBJ databases">
        <title>Lysobacter sp. strain CJ11 Genome sequencing and assembly.</title>
        <authorList>
            <person name="Kim I."/>
        </authorList>
    </citation>
    <scope>NUCLEOTIDE SEQUENCE [LARGE SCALE GENOMIC DNA]</scope>
    <source>
        <strain evidence="2 3">CJ11</strain>
    </source>
</reference>